<evidence type="ECO:0000256" key="2">
    <source>
        <dbReference type="SAM" id="MobiDB-lite"/>
    </source>
</evidence>
<feature type="region of interest" description="Disordered" evidence="2">
    <location>
        <begin position="1148"/>
        <end position="1191"/>
    </location>
</feature>
<feature type="compositionally biased region" description="Low complexity" evidence="2">
    <location>
        <begin position="740"/>
        <end position="752"/>
    </location>
</feature>
<dbReference type="GeneID" id="7846238"/>
<feature type="compositionally biased region" description="Polar residues" evidence="2">
    <location>
        <begin position="753"/>
        <end position="765"/>
    </location>
</feature>
<gene>
    <name evidence="3" type="ORF">TTHERM_00627240</name>
</gene>
<feature type="coiled-coil region" evidence="1">
    <location>
        <begin position="114"/>
        <end position="162"/>
    </location>
</feature>
<feature type="compositionally biased region" description="Low complexity" evidence="2">
    <location>
        <begin position="1406"/>
        <end position="1417"/>
    </location>
</feature>
<evidence type="ECO:0000313" key="4">
    <source>
        <dbReference type="Proteomes" id="UP000009168"/>
    </source>
</evidence>
<feature type="region of interest" description="Disordered" evidence="2">
    <location>
        <begin position="989"/>
        <end position="1018"/>
    </location>
</feature>
<evidence type="ECO:0000313" key="3">
    <source>
        <dbReference type="EMBL" id="EAR99264.2"/>
    </source>
</evidence>
<proteinExistence type="predicted"/>
<accession>Q23RX5</accession>
<keyword evidence="1" id="KW-0175">Coiled coil</keyword>
<feature type="region of interest" description="Disordered" evidence="2">
    <location>
        <begin position="1331"/>
        <end position="1449"/>
    </location>
</feature>
<feature type="compositionally biased region" description="Acidic residues" evidence="2">
    <location>
        <begin position="1050"/>
        <end position="1060"/>
    </location>
</feature>
<feature type="compositionally biased region" description="Low complexity" evidence="2">
    <location>
        <begin position="925"/>
        <end position="936"/>
    </location>
</feature>
<reference evidence="4" key="1">
    <citation type="journal article" date="2006" name="PLoS Biol.">
        <title>Macronuclear genome sequence of the ciliate Tetrahymena thermophila, a model eukaryote.</title>
        <authorList>
            <person name="Eisen J.A."/>
            <person name="Coyne R.S."/>
            <person name="Wu M."/>
            <person name="Wu D."/>
            <person name="Thiagarajan M."/>
            <person name="Wortman J.R."/>
            <person name="Badger J.H."/>
            <person name="Ren Q."/>
            <person name="Amedeo P."/>
            <person name="Jones K.M."/>
            <person name="Tallon L.J."/>
            <person name="Delcher A.L."/>
            <person name="Salzberg S.L."/>
            <person name="Silva J.C."/>
            <person name="Haas B.J."/>
            <person name="Majoros W.H."/>
            <person name="Farzad M."/>
            <person name="Carlton J.M."/>
            <person name="Smith R.K. Jr."/>
            <person name="Garg J."/>
            <person name="Pearlman R.E."/>
            <person name="Karrer K.M."/>
            <person name="Sun L."/>
            <person name="Manning G."/>
            <person name="Elde N.C."/>
            <person name="Turkewitz A.P."/>
            <person name="Asai D.J."/>
            <person name="Wilkes D.E."/>
            <person name="Wang Y."/>
            <person name="Cai H."/>
            <person name="Collins K."/>
            <person name="Stewart B.A."/>
            <person name="Lee S.R."/>
            <person name="Wilamowska K."/>
            <person name="Weinberg Z."/>
            <person name="Ruzzo W.L."/>
            <person name="Wloga D."/>
            <person name="Gaertig J."/>
            <person name="Frankel J."/>
            <person name="Tsao C.-C."/>
            <person name="Gorovsky M.A."/>
            <person name="Keeling P.J."/>
            <person name="Waller R.F."/>
            <person name="Patron N.J."/>
            <person name="Cherry J.M."/>
            <person name="Stover N.A."/>
            <person name="Krieger C.J."/>
            <person name="del Toro C."/>
            <person name="Ryder H.F."/>
            <person name="Williamson S.C."/>
            <person name="Barbeau R.A."/>
            <person name="Hamilton E.P."/>
            <person name="Orias E."/>
        </authorList>
    </citation>
    <scope>NUCLEOTIDE SEQUENCE [LARGE SCALE GENOMIC DNA]</scope>
    <source>
        <strain evidence="4">SB210</strain>
    </source>
</reference>
<feature type="compositionally biased region" description="Low complexity" evidence="2">
    <location>
        <begin position="1250"/>
        <end position="1271"/>
    </location>
</feature>
<feature type="compositionally biased region" description="Polar residues" evidence="2">
    <location>
        <begin position="1335"/>
        <end position="1364"/>
    </location>
</feature>
<dbReference type="KEGG" id="tet:TTHERM_00627240"/>
<feature type="compositionally biased region" description="Basic and acidic residues" evidence="2">
    <location>
        <begin position="1418"/>
        <end position="1427"/>
    </location>
</feature>
<feature type="compositionally biased region" description="Basic and acidic residues" evidence="2">
    <location>
        <begin position="997"/>
        <end position="1010"/>
    </location>
</feature>
<dbReference type="InParanoid" id="Q23RX5"/>
<feature type="compositionally biased region" description="Polar residues" evidence="2">
    <location>
        <begin position="1294"/>
        <end position="1317"/>
    </location>
</feature>
<feature type="compositionally biased region" description="Polar residues" evidence="2">
    <location>
        <begin position="1231"/>
        <end position="1249"/>
    </location>
</feature>
<feature type="compositionally biased region" description="Polar residues" evidence="2">
    <location>
        <begin position="1272"/>
        <end position="1283"/>
    </location>
</feature>
<feature type="region of interest" description="Disordered" evidence="2">
    <location>
        <begin position="1225"/>
        <end position="1317"/>
    </location>
</feature>
<dbReference type="EMBL" id="GG662641">
    <property type="protein sequence ID" value="EAR99264.2"/>
    <property type="molecule type" value="Genomic_DNA"/>
</dbReference>
<feature type="compositionally biased region" description="Polar residues" evidence="2">
    <location>
        <begin position="833"/>
        <end position="845"/>
    </location>
</feature>
<feature type="compositionally biased region" description="Basic and acidic residues" evidence="2">
    <location>
        <begin position="1181"/>
        <end position="1191"/>
    </location>
</feature>
<keyword evidence="4" id="KW-1185">Reference proteome</keyword>
<organism evidence="3 4">
    <name type="scientific">Tetrahymena thermophila (strain SB210)</name>
    <dbReference type="NCBI Taxonomy" id="312017"/>
    <lineage>
        <taxon>Eukaryota</taxon>
        <taxon>Sar</taxon>
        <taxon>Alveolata</taxon>
        <taxon>Ciliophora</taxon>
        <taxon>Intramacronucleata</taxon>
        <taxon>Oligohymenophorea</taxon>
        <taxon>Hymenostomatida</taxon>
        <taxon>Tetrahymenina</taxon>
        <taxon>Tetrahymenidae</taxon>
        <taxon>Tetrahymena</taxon>
    </lineage>
</organism>
<name>Q23RX5_TETTS</name>
<evidence type="ECO:0000256" key="1">
    <source>
        <dbReference type="SAM" id="Coils"/>
    </source>
</evidence>
<feature type="compositionally biased region" description="Acidic residues" evidence="2">
    <location>
        <begin position="804"/>
        <end position="816"/>
    </location>
</feature>
<feature type="compositionally biased region" description="Acidic residues" evidence="2">
    <location>
        <begin position="1161"/>
        <end position="1180"/>
    </location>
</feature>
<dbReference type="Proteomes" id="UP000009168">
    <property type="component" value="Unassembled WGS sequence"/>
</dbReference>
<feature type="region of interest" description="Disordered" evidence="2">
    <location>
        <begin position="1033"/>
        <end position="1062"/>
    </location>
</feature>
<protein>
    <submittedName>
        <fullName evidence="3">Uncharacterized protein</fullName>
    </submittedName>
</protein>
<sequence length="1459" mass="168707">MRSSVSNSSSVQPPHQHLERMYELLIGQTLDVETQLIGTLLSKSGNLEKQIEDIQVIMNQLRLKILQNSLSVIENIVSSKDASQSYLDFKRIVDENSEKYRQIQIFNQMKSILNQKIVAKIEILNNQAQNNEELRTQVLADLESLNNNLEKVDKALQRFQSIQEIHPFATGFSVLKDLQQSQQYENFLQYDTQRSYTYGENSIAKDKLQIHEQKFSNKNNHNENQDADDEIEESNIYADEAVSMNEITQSNLYATQDLNLNQMQNQNNNISHNNQSYQSYQKPRVDDLHHSNLKLITPVVQKLNSIGYKTEPDSAMTPLHSADMIKTSMYKTPSDNNNNNNNKKLFKNNLNAIYQSNFDSHDINQIINSDTGENEEQNSYIPPSLQIQGSETVSAGDLISPQVTNNNERTIGCTSFNKSIESSSQNYSTQFDAASETKNENNILTFGNNNNLLNNLKTDQNSVFNSKTQNYQKNNKNQQQQNKEDEAQQNKLIDMFDACLNSLQQPDLITMKRYKDQLEAQKKIVEEEEKQSDSIDEFVLHEKEISQNIYLKNQNEQKQQIQEEQESIKFNGVNISNVHEIEECKGDNSFFSQKDFSMTHTNYNTEKDKKKENAAQNQEPKFISTFGLNQSTEDPQAAYLEQKFGKEHFDIDQFSYEKELEDKINSLKKQLFSNETLGSFAKITGNFNNNENLLQIKSNVDTIKPVITRKDELEALGIKEGPEAEQFQIVEESPEFQLQDDNNNDSNNNSINKKVSQQENSQNSKKLFEESNRFYQTLDEDTLKEIQQQRYQKSEELQLNNQIGEEEEEENQEQENELQKLQDSTQKDDEENTSIPRSTLAENQFIQPANKEIPNYADQYENLVNQFLSKPNNFSQELQIKNDKKQSVFDQINSQQQQNKQQKLQKPNFENTFGIDLKELSLNNSKKSSQVQSDQQELSKKQSVNESIQEEEEAKKNDTQSQQILQNDFIRQKEYTKCRIFEVNDFLKNSNYNSNESNKDNLQDSLKQKQEPVQQNKLTSKLVNQLQAKNKVNERYSEKTQEINSNQEQEQGEEDNDFERDETPSFLDEFKNNMANKKPKNKMYQNFMQDIENTNLQTKNQKIFQNKAINSYESNESQIKQQEFLKTAHFESSEKFLNERLEREQLSKKNIKNQVPQQLPVEEESEYQDNDEELEQEEVGEESKQQNEEQNHVLEEPIESLMEDYPMLFQNAQLQQLVSQQKQKQDLAKTTKLSQRPKQMQLNTPQQNLKKSNNTIENKSNNTINNVNKINAGQTIQSQQNTGAKKIPPKKPVVNSNTQNNTASKPNLNHKSNNSLTQLNSGITQTAATEKENYKSLQNSEIKQNPSEISEQSEQVNLQRTLKNTKPKIGIAAAEKPKIRSSSIKNDDEESQNKKPTKTNLPPPSNKQQQIQSQEQPQLKDDKEDQQKLNPGLNKVKSSQNFSGKKIVNSCAVVNKKLQ</sequence>
<dbReference type="HOGENOM" id="CLU_250880_0_0_1"/>
<feature type="coiled-coil region" evidence="1">
    <location>
        <begin position="468"/>
        <end position="571"/>
    </location>
</feature>
<feature type="region of interest" description="Disordered" evidence="2">
    <location>
        <begin position="925"/>
        <end position="962"/>
    </location>
</feature>
<dbReference type="RefSeq" id="XP_001019509.2">
    <property type="nucleotide sequence ID" value="XM_001019509.2"/>
</dbReference>
<feature type="region of interest" description="Disordered" evidence="2">
    <location>
        <begin position="803"/>
        <end position="845"/>
    </location>
</feature>
<feature type="region of interest" description="Disordered" evidence="2">
    <location>
        <begin position="736"/>
        <end position="765"/>
    </location>
</feature>